<dbReference type="InterPro" id="IPR000014">
    <property type="entry name" value="PAS"/>
</dbReference>
<accession>A0A1D8AE17</accession>
<keyword evidence="1" id="KW-0614">Plasmid</keyword>
<dbReference type="InterPro" id="IPR035965">
    <property type="entry name" value="PAS-like_dom_sf"/>
</dbReference>
<reference evidence="2" key="1">
    <citation type="journal article" date="2017" name="J. Biotechnol.">
        <title>Complete genome sequence of Novosphingobium resinovorum SA1, a versatile xenobiotic-degrading bacterium capable of utilizing sulfanilic acid.</title>
        <authorList>
            <person name="Hegedus B."/>
            <person name="Kos P.B."/>
            <person name="Balint B."/>
            <person name="Maroti G."/>
            <person name="Gan H.M."/>
            <person name="Perei K."/>
            <person name="Rakhely G."/>
        </authorList>
    </citation>
    <scope>NUCLEOTIDE SEQUENCE [LARGE SCALE GENOMIC DNA]</scope>
    <source>
        <strain evidence="2">SA1</strain>
    </source>
</reference>
<protein>
    <submittedName>
        <fullName evidence="1">Uncharacterized protein</fullName>
    </submittedName>
</protein>
<organism evidence="1 2">
    <name type="scientific">Novosphingobium resinovorum</name>
    <dbReference type="NCBI Taxonomy" id="158500"/>
    <lineage>
        <taxon>Bacteria</taxon>
        <taxon>Pseudomonadati</taxon>
        <taxon>Pseudomonadota</taxon>
        <taxon>Alphaproteobacteria</taxon>
        <taxon>Sphingomonadales</taxon>
        <taxon>Sphingomonadaceae</taxon>
        <taxon>Novosphingobium</taxon>
    </lineage>
</organism>
<sequence>MVLVTEFMLDGKATLMADHASFSKLYGETVSGREVAYTDWSKTSLGKLESWSQPLKTLVTALLACPTPMFLAWGPDRLSFFNDAYRPILGQRVKGAMGRPFEQLWHDIWSDIEPLVRETYSGGNVEMIDMRLDIHRDGVPEESGWTFSYSPVWDDSNVVAGLPCITRETTEKVRAEQDRKKAAARLQAALSIGDPIGSWE</sequence>
<dbReference type="CDD" id="cd00130">
    <property type="entry name" value="PAS"/>
    <property type="match status" value="1"/>
</dbReference>
<geneLocation type="plasmid" evidence="1 2">
    <name>pSA2</name>
</geneLocation>
<dbReference type="KEGG" id="nre:BES08_26095"/>
<dbReference type="Gene3D" id="3.30.450.20">
    <property type="entry name" value="PAS domain"/>
    <property type="match status" value="1"/>
</dbReference>
<name>A0A1D8AE17_9SPHN</name>
<keyword evidence="2" id="KW-1185">Reference proteome</keyword>
<gene>
    <name evidence="1" type="ORF">BES08_26095</name>
</gene>
<evidence type="ECO:0000313" key="1">
    <source>
        <dbReference type="EMBL" id="AOR80362.1"/>
    </source>
</evidence>
<evidence type="ECO:0000313" key="2">
    <source>
        <dbReference type="Proteomes" id="UP000094626"/>
    </source>
</evidence>
<dbReference type="SUPFAM" id="SSF55785">
    <property type="entry name" value="PYP-like sensor domain (PAS domain)"/>
    <property type="match status" value="1"/>
</dbReference>
<dbReference type="AlphaFoldDB" id="A0A1D8AE17"/>
<dbReference type="Proteomes" id="UP000094626">
    <property type="component" value="Plasmid pSA2"/>
</dbReference>
<dbReference type="EMBL" id="CP017077">
    <property type="protein sequence ID" value="AOR80362.1"/>
    <property type="molecule type" value="Genomic_DNA"/>
</dbReference>
<proteinExistence type="predicted"/>